<feature type="compositionally biased region" description="Acidic residues" evidence="10">
    <location>
        <begin position="254"/>
        <end position="267"/>
    </location>
</feature>
<evidence type="ECO:0000313" key="13">
    <source>
        <dbReference type="Proteomes" id="UP000028828"/>
    </source>
</evidence>
<organism evidence="12 13">
    <name type="scientific">Toxoplasma gondii p89</name>
    <dbReference type="NCBI Taxonomy" id="943119"/>
    <lineage>
        <taxon>Eukaryota</taxon>
        <taxon>Sar</taxon>
        <taxon>Alveolata</taxon>
        <taxon>Apicomplexa</taxon>
        <taxon>Conoidasida</taxon>
        <taxon>Coccidia</taxon>
        <taxon>Eucoccidiorida</taxon>
        <taxon>Eimeriorina</taxon>
        <taxon>Sarcocystidae</taxon>
        <taxon>Toxoplasma</taxon>
    </lineage>
</organism>
<evidence type="ECO:0000256" key="11">
    <source>
        <dbReference type="SAM" id="Phobius"/>
    </source>
</evidence>
<dbReference type="PANTHER" id="PTHR13117:SF5">
    <property type="entry name" value="PROTEIN RFT1 HOMOLOG"/>
    <property type="match status" value="1"/>
</dbReference>
<comment type="caution">
    <text evidence="12">The sequence shown here is derived from an EMBL/GenBank/DDBJ whole genome shotgun (WGS) entry which is preliminary data.</text>
</comment>
<accession>A0A086JE54</accession>
<evidence type="ECO:0000256" key="1">
    <source>
        <dbReference type="ARBA" id="ARBA00004477"/>
    </source>
</evidence>
<dbReference type="Pfam" id="PF04506">
    <property type="entry name" value="Rft-1"/>
    <property type="match status" value="1"/>
</dbReference>
<gene>
    <name evidence="12" type="ORF">TGP89_305620</name>
</gene>
<keyword evidence="7 11" id="KW-0472">Membrane</keyword>
<evidence type="ECO:0000256" key="7">
    <source>
        <dbReference type="ARBA" id="ARBA00023136"/>
    </source>
</evidence>
<name>A0A086JE54_TOXGO</name>
<feature type="region of interest" description="Disordered" evidence="10">
    <location>
        <begin position="622"/>
        <end position="738"/>
    </location>
</feature>
<feature type="transmembrane region" description="Helical" evidence="11">
    <location>
        <begin position="60"/>
        <end position="79"/>
    </location>
</feature>
<feature type="transmembrane region" description="Helical" evidence="11">
    <location>
        <begin position="150"/>
        <end position="172"/>
    </location>
</feature>
<dbReference type="InterPro" id="IPR007594">
    <property type="entry name" value="RFT1"/>
</dbReference>
<evidence type="ECO:0000256" key="4">
    <source>
        <dbReference type="ARBA" id="ARBA00022692"/>
    </source>
</evidence>
<dbReference type="OrthoDB" id="348760at2759"/>
<comment type="function">
    <text evidence="9">Intramembrane glycolipid transporter that operates in the biosynthetic pathway of dolichol-linked oligosaccharides, the glycan precursors employed in protein asparagine (N)-glycosylation. The sequential addition of sugars to dolichol pyrophosphate produces dolichol-linked oligosaccharides containing fourteen sugars, including two GlcNAcs, nine mannoses and three glucoses. Once assembled, the oligosaccharide is transferred from the lipid to nascent proteins by oligosaccharyltransferases. The assembly of dolichol-linked oligosaccharides begins on the cytosolic side of the endoplasmic reticulum membrane and finishes in its lumen. RFT1 could mediate the translocation of the cytosolically oriented intermediate DolPP-GlcNAc2Man5, produced by ALG11, into the ER lumen where dolichol-linked oligosaccharides assembly continues. However, the intramembrane lipid transporter activity could not be confirmed in vitro.</text>
</comment>
<feature type="transmembrane region" description="Helical" evidence="11">
    <location>
        <begin position="801"/>
        <end position="819"/>
    </location>
</feature>
<comment type="similarity">
    <text evidence="3">Belongs to the RFT1 family.</text>
</comment>
<protein>
    <recommendedName>
        <fullName evidence="8">Man(5)GlcNAc(2)-PP-dolichol translocation protein RFT1</fullName>
    </recommendedName>
</protein>
<dbReference type="GO" id="GO:0034203">
    <property type="term" value="P:glycolipid translocation"/>
    <property type="evidence" value="ECO:0007669"/>
    <property type="project" value="TreeGrafter"/>
</dbReference>
<feature type="compositionally biased region" description="Polar residues" evidence="10">
    <location>
        <begin position="639"/>
        <end position="648"/>
    </location>
</feature>
<feature type="transmembrane region" description="Helical" evidence="11">
    <location>
        <begin position="758"/>
        <end position="781"/>
    </location>
</feature>
<dbReference type="EMBL" id="AEYI02002060">
    <property type="protein sequence ID" value="KFG30422.1"/>
    <property type="molecule type" value="Genomic_DNA"/>
</dbReference>
<keyword evidence="4 11" id="KW-0812">Transmembrane</keyword>
<dbReference type="GO" id="GO:0006488">
    <property type="term" value="P:dolichol-linked oligosaccharide biosynthetic process"/>
    <property type="evidence" value="ECO:0007669"/>
    <property type="project" value="InterPro"/>
</dbReference>
<reference evidence="12 13" key="1">
    <citation type="submission" date="2014-03" db="EMBL/GenBank/DDBJ databases">
        <authorList>
            <person name="Sibley D."/>
            <person name="Venepally P."/>
            <person name="Karamycheva S."/>
            <person name="Hadjithomas M."/>
            <person name="Khan A."/>
            <person name="Brunk B."/>
            <person name="Roos D."/>
            <person name="Caler E."/>
            <person name="Lorenzi H."/>
        </authorList>
    </citation>
    <scope>NUCLEOTIDE SEQUENCE [LARGE SCALE GENOMIC DNA]</scope>
    <source>
        <strain evidence="13">p89</strain>
    </source>
</reference>
<evidence type="ECO:0000256" key="2">
    <source>
        <dbReference type="ARBA" id="ARBA00004922"/>
    </source>
</evidence>
<evidence type="ECO:0000256" key="5">
    <source>
        <dbReference type="ARBA" id="ARBA00022824"/>
    </source>
</evidence>
<sequence length="1197" mass="127259">MYPTMQEARKSPSPAPAAAPAVPAPGRASVTPFLLQTLSKLLSVSFSILISRLFGLPSHILAAAVFYLPALQTTGLFVMREALRRATARPVASDLSVSVHASGSDSEAHTKAQRTSASRPPSPERVEGASRAKAPLCPVQRNSLCSSLNLAYLGSVFSIVFSLLLAVVWIAVPPILRSGTDGREGANFLAQTNDMRSQEQATRAVLEAAGHAATLWSYRICVVLFFSASVVEAAAEPLLIRVLLQVTEPHTSDEETDDGVAEEDNEEERSWRDGAFGDVEGKPAMRGVWAKDGEGGRRTVLTKDSGENGARISCKEQETLALSAEAACRHRALAEAAATLGRTLTVLCLLGVLHFLRLLVVDLHLKSGTACGDASSCDSQTLVGRAAKAPSGLGTLQVSPGETAVLARLVLSLTVSHPLLAFAFGQVVYSLVWFFRLMHAAQPLTTQRRRKRRPCFFTELRRYLEAVSHIRAGRCSCGGRRCAGSSASRAVATDFAASVPAESGVLCSAPPRPTWARWLPRLRGVCQAPQRARERLLEAARRLTVAEHRRLLRVSFGLMVQKFLGVEGEKLLLLALLSPDAAGEFAFVTGAASIFPRLLFGPVEDAAFTAFCALHGAGALGSKAPPETLDPSAPERRTASTVATSPAETNARDDAGVPEEAGGLQRRQGLVVRLRRRANHAQPLSPSSLRRGVGGPACSDQQRPAGLGSSSSLGSLSMGGEDSCGALAPGGEEVDGGDALEERKGEGREELLGPSVPLLRLLLALEGTIGLVAATCGPVFARVAVRLIYGPRWGNCPGAVAALQVYSVYILLIAVFGLLDAHALATAPPAMLRLLRRLKGWATALHLVVLLPAFVSFFPERQAAAVVAAQCLYTFFGIIADVVPVAFRLASVRSKRSRSLETLCIVRHLSSLGTKSDCASESSGVQLAVQTASHAPAIVHAPDTPHGRNASPDVSLERGASRRRFLFAKGLANGGVKDREEEARESETHVWGSISAEEGGGAEERANAFQERLRLADLLPHVFPAALALLPPSPLSLVLPILLAASLAVAAVSSLRRSAQESCAPEESAKDARSDSTRRVDFDSDICLFESRGGEPEELRSCRRGRHKRMRQKDRIEILPRNSSSADSAFAQGDSQVLRVMGVCAKEWHVEVLLGFVVACGLVLSLSKPCLTTLTLLQVGGVRTQVPLLGGLTAAKT</sequence>
<evidence type="ECO:0000313" key="12">
    <source>
        <dbReference type="EMBL" id="KFG30422.1"/>
    </source>
</evidence>
<dbReference type="VEuPathDB" id="ToxoDB:TGP89_305620"/>
<feature type="region of interest" description="Disordered" evidence="10">
    <location>
        <begin position="100"/>
        <end position="131"/>
    </location>
</feature>
<feature type="transmembrane region" description="Helical" evidence="11">
    <location>
        <begin position="864"/>
        <end position="890"/>
    </location>
</feature>
<comment type="subcellular location">
    <subcellularLocation>
        <location evidence="1">Endoplasmic reticulum membrane</location>
        <topology evidence="1">Multi-pass membrane protein</topology>
    </subcellularLocation>
</comment>
<feature type="transmembrane region" description="Helical" evidence="11">
    <location>
        <begin position="840"/>
        <end position="858"/>
    </location>
</feature>
<proteinExistence type="inferred from homology"/>
<evidence type="ECO:0000256" key="9">
    <source>
        <dbReference type="ARBA" id="ARBA00045912"/>
    </source>
</evidence>
<evidence type="ECO:0000256" key="3">
    <source>
        <dbReference type="ARBA" id="ARBA00010288"/>
    </source>
</evidence>
<dbReference type="Proteomes" id="UP000028828">
    <property type="component" value="Unassembled WGS sequence"/>
</dbReference>
<feature type="compositionally biased region" description="Low complexity" evidence="10">
    <location>
        <begin position="706"/>
        <end position="720"/>
    </location>
</feature>
<feature type="region of interest" description="Disordered" evidence="10">
    <location>
        <begin position="250"/>
        <end position="280"/>
    </location>
</feature>
<evidence type="ECO:0000256" key="8">
    <source>
        <dbReference type="ARBA" id="ARBA00044793"/>
    </source>
</evidence>
<evidence type="ECO:0000256" key="10">
    <source>
        <dbReference type="SAM" id="MobiDB-lite"/>
    </source>
</evidence>
<keyword evidence="6 11" id="KW-1133">Transmembrane helix</keyword>
<dbReference type="AlphaFoldDB" id="A0A086JE54"/>
<dbReference type="GO" id="GO:0005789">
    <property type="term" value="C:endoplasmic reticulum membrane"/>
    <property type="evidence" value="ECO:0007669"/>
    <property type="project" value="UniProtKB-SubCell"/>
</dbReference>
<feature type="compositionally biased region" description="Low complexity" evidence="10">
    <location>
        <begin position="662"/>
        <end position="672"/>
    </location>
</feature>
<feature type="region of interest" description="Disordered" evidence="10">
    <location>
        <begin position="1"/>
        <end position="22"/>
    </location>
</feature>
<evidence type="ECO:0000256" key="6">
    <source>
        <dbReference type="ARBA" id="ARBA00022989"/>
    </source>
</evidence>
<comment type="pathway">
    <text evidence="2">Protein modification; protein glycosylation.</text>
</comment>
<keyword evidence="5" id="KW-0256">Endoplasmic reticulum</keyword>
<dbReference type="PANTHER" id="PTHR13117">
    <property type="entry name" value="ENDOPLASMIC RETICULUM MULTISPAN TRANSMEMBRANE PROTEIN-RELATED"/>
    <property type="match status" value="1"/>
</dbReference>